<organism evidence="6 7">
    <name type="scientific">Salipaludibacillus aurantiacus</name>
    <dbReference type="NCBI Taxonomy" id="1601833"/>
    <lineage>
        <taxon>Bacteria</taxon>
        <taxon>Bacillati</taxon>
        <taxon>Bacillota</taxon>
        <taxon>Bacilli</taxon>
        <taxon>Bacillales</taxon>
        <taxon>Bacillaceae</taxon>
    </lineage>
</organism>
<comment type="similarity">
    <text evidence="2">Belongs to the DadA oxidoreductase family.</text>
</comment>
<evidence type="ECO:0000313" key="7">
    <source>
        <dbReference type="Proteomes" id="UP000198571"/>
    </source>
</evidence>
<dbReference type="STRING" id="1601833.SAMN05518684_112101"/>
<dbReference type="Proteomes" id="UP000198571">
    <property type="component" value="Unassembled WGS sequence"/>
</dbReference>
<dbReference type="GO" id="GO:0016491">
    <property type="term" value="F:oxidoreductase activity"/>
    <property type="evidence" value="ECO:0007669"/>
    <property type="project" value="UniProtKB-KW"/>
</dbReference>
<accession>A0A1H9VTS7</accession>
<dbReference type="OrthoDB" id="9805337at2"/>
<dbReference type="RefSeq" id="WP_093053858.1">
    <property type="nucleotide sequence ID" value="NZ_FOGT01000012.1"/>
</dbReference>
<evidence type="ECO:0000256" key="2">
    <source>
        <dbReference type="ARBA" id="ARBA00009410"/>
    </source>
</evidence>
<evidence type="ECO:0000313" key="6">
    <source>
        <dbReference type="EMBL" id="SES25075.1"/>
    </source>
</evidence>
<keyword evidence="4" id="KW-0560">Oxidoreductase</keyword>
<dbReference type="AlphaFoldDB" id="A0A1H9VTS7"/>
<keyword evidence="7" id="KW-1185">Reference proteome</keyword>
<evidence type="ECO:0000256" key="3">
    <source>
        <dbReference type="ARBA" id="ARBA00022630"/>
    </source>
</evidence>
<dbReference type="GO" id="GO:0005737">
    <property type="term" value="C:cytoplasm"/>
    <property type="evidence" value="ECO:0007669"/>
    <property type="project" value="TreeGrafter"/>
</dbReference>
<dbReference type="Gene3D" id="3.30.9.10">
    <property type="entry name" value="D-Amino Acid Oxidase, subunit A, domain 2"/>
    <property type="match status" value="1"/>
</dbReference>
<keyword evidence="3" id="KW-0285">Flavoprotein</keyword>
<proteinExistence type="inferred from homology"/>
<evidence type="ECO:0000256" key="4">
    <source>
        <dbReference type="ARBA" id="ARBA00023002"/>
    </source>
</evidence>
<dbReference type="PANTHER" id="PTHR13847">
    <property type="entry name" value="SARCOSINE DEHYDROGENASE-RELATED"/>
    <property type="match status" value="1"/>
</dbReference>
<name>A0A1H9VTS7_9BACI</name>
<dbReference type="SUPFAM" id="SSF51905">
    <property type="entry name" value="FAD/NAD(P)-binding domain"/>
    <property type="match status" value="1"/>
</dbReference>
<dbReference type="InterPro" id="IPR006076">
    <property type="entry name" value="FAD-dep_OxRdtase"/>
</dbReference>
<dbReference type="PANTHER" id="PTHR13847:SF286">
    <property type="entry name" value="D-AMINO ACID DEHYDROGENASE"/>
    <property type="match status" value="1"/>
</dbReference>
<evidence type="ECO:0000259" key="5">
    <source>
        <dbReference type="Pfam" id="PF01266"/>
    </source>
</evidence>
<protein>
    <submittedName>
        <fullName evidence="6">D-amino-acid dehydrogenase</fullName>
    </submittedName>
</protein>
<comment type="cofactor">
    <cofactor evidence="1">
        <name>FAD</name>
        <dbReference type="ChEBI" id="CHEBI:57692"/>
    </cofactor>
</comment>
<dbReference type="InterPro" id="IPR036188">
    <property type="entry name" value="FAD/NAD-bd_sf"/>
</dbReference>
<reference evidence="7" key="1">
    <citation type="submission" date="2016-10" db="EMBL/GenBank/DDBJ databases">
        <authorList>
            <person name="Varghese N."/>
            <person name="Submissions S."/>
        </authorList>
    </citation>
    <scope>NUCLEOTIDE SEQUENCE [LARGE SCALE GENOMIC DNA]</scope>
    <source>
        <strain evidence="7">S9</strain>
    </source>
</reference>
<gene>
    <name evidence="6" type="ORF">SAMN05518684_112101</name>
</gene>
<dbReference type="EMBL" id="FOGT01000012">
    <property type="protein sequence ID" value="SES25075.1"/>
    <property type="molecule type" value="Genomic_DNA"/>
</dbReference>
<dbReference type="Pfam" id="PF01266">
    <property type="entry name" value="DAO"/>
    <property type="match status" value="1"/>
</dbReference>
<evidence type="ECO:0000256" key="1">
    <source>
        <dbReference type="ARBA" id="ARBA00001974"/>
    </source>
</evidence>
<feature type="domain" description="FAD dependent oxidoreductase" evidence="5">
    <location>
        <begin position="4"/>
        <end position="351"/>
    </location>
</feature>
<sequence>MKSYIVIGGGILGASTAFHLAKQGCRVTLIDRRDQGQATDAGAGIICPWLSQRRNKAWYRLVKGGAKFYPGLIKELEDLGEVNTGYARVGALTVHHDETKLDKIEERAYKRREDAPEIGDIKRMTSAETKACFPPLADGYGSVYVSGGARVNGRSLRDSLINASEKLGVRIIKGDASLIMENNRAAGAEVNGEKIEADAVVAASGAWADELLTPIGLNFSVKPQKGQIVHLTMKNINNERWPVIIPPGDYYILSFGNGRIVAGATREDDTGFDNTLTLGGLQKVFNEALAVAPGLAKSAYVEARVGFRPFTPGFLPVAGPVPETKGLFAANGLGASGLTSGPYLGSQLADLVVGKPVELDLNDYNINEAIKRDRFGV</sequence>
<dbReference type="Gene3D" id="3.50.50.60">
    <property type="entry name" value="FAD/NAD(P)-binding domain"/>
    <property type="match status" value="1"/>
</dbReference>
<dbReference type="SUPFAM" id="SSF54373">
    <property type="entry name" value="FAD-linked reductases, C-terminal domain"/>
    <property type="match status" value="1"/>
</dbReference>